<proteinExistence type="predicted"/>
<accession>A0A810Q3E9</accession>
<keyword evidence="2" id="KW-1185">Reference proteome</keyword>
<sequence>MMLKQKPWICAAALAAGAVLIFFVEWLGGLLMVTGGISPGSNAPLVEPG</sequence>
<evidence type="ECO:0000313" key="1">
    <source>
        <dbReference type="EMBL" id="BCK82849.1"/>
    </source>
</evidence>
<dbReference type="KEGG" id="pfaa:MM59RIKEN_01680"/>
<name>A0A810Q3E9_9FIRM</name>
<evidence type="ECO:0000313" key="2">
    <source>
        <dbReference type="Proteomes" id="UP000679848"/>
    </source>
</evidence>
<dbReference type="Proteomes" id="UP000679848">
    <property type="component" value="Chromosome"/>
</dbReference>
<reference evidence="1" key="1">
    <citation type="submission" date="2020-09" db="EMBL/GenBank/DDBJ databases">
        <title>New species isolated from human feces.</title>
        <authorList>
            <person name="Kitahara M."/>
            <person name="Shigeno Y."/>
            <person name="Shime M."/>
            <person name="Matsumoto Y."/>
            <person name="Nakamura S."/>
            <person name="Motooka D."/>
            <person name="Fukuoka S."/>
            <person name="Nishikawa H."/>
            <person name="Benno Y."/>
        </authorList>
    </citation>
    <scope>NUCLEOTIDE SEQUENCE</scope>
    <source>
        <strain evidence="1">MM59</strain>
    </source>
</reference>
<dbReference type="EMBL" id="AP023420">
    <property type="protein sequence ID" value="BCK82849.1"/>
    <property type="molecule type" value="Genomic_DNA"/>
</dbReference>
<dbReference type="RefSeq" id="WP_213542456.1">
    <property type="nucleotide sequence ID" value="NZ_AP023420.1"/>
</dbReference>
<organism evidence="1 2">
    <name type="scientific">Pusillibacter faecalis</name>
    <dbReference type="NCBI Taxonomy" id="2714358"/>
    <lineage>
        <taxon>Bacteria</taxon>
        <taxon>Bacillati</taxon>
        <taxon>Bacillota</taxon>
        <taxon>Clostridia</taxon>
        <taxon>Eubacteriales</taxon>
        <taxon>Oscillospiraceae</taxon>
        <taxon>Pusillibacter</taxon>
    </lineage>
</organism>
<gene>
    <name evidence="1" type="ORF">MM59RIKEN_01680</name>
</gene>
<protein>
    <submittedName>
        <fullName evidence="1">Uncharacterized protein</fullName>
    </submittedName>
</protein>
<dbReference type="AlphaFoldDB" id="A0A810Q3E9"/>